<dbReference type="InterPro" id="IPR035699">
    <property type="entry name" value="AAA_6"/>
</dbReference>
<dbReference type="PANTHER" id="PTHR45703">
    <property type="entry name" value="DYNEIN HEAVY CHAIN"/>
    <property type="match status" value="1"/>
</dbReference>
<name>A0ABX8I1V1_9ASCO</name>
<evidence type="ECO:0000259" key="14">
    <source>
        <dbReference type="SMART" id="SM00382"/>
    </source>
</evidence>
<dbReference type="SUPFAM" id="SSF52540">
    <property type="entry name" value="P-loop containing nucleoside triphosphate hydrolases"/>
    <property type="match status" value="5"/>
</dbReference>
<comment type="subcellular location">
    <subcellularLocation>
        <location evidence="1">Cytoplasm</location>
        <location evidence="1">Cytoskeleton</location>
    </subcellularLocation>
</comment>
<evidence type="ECO:0000256" key="3">
    <source>
        <dbReference type="ARBA" id="ARBA00022197"/>
    </source>
</evidence>
<dbReference type="Pfam" id="PF08385">
    <property type="entry name" value="DHC_N1"/>
    <property type="match status" value="1"/>
</dbReference>
<feature type="domain" description="AAA+ ATPase" evidence="14">
    <location>
        <begin position="1813"/>
        <end position="1950"/>
    </location>
</feature>
<proteinExistence type="predicted"/>
<dbReference type="Gene3D" id="1.10.8.710">
    <property type="match status" value="1"/>
</dbReference>
<dbReference type="Pfam" id="PF17852">
    <property type="entry name" value="Dynein_AAA_lid"/>
    <property type="match status" value="1"/>
</dbReference>
<keyword evidence="6" id="KW-0547">Nucleotide-binding</keyword>
<dbReference type="InterPro" id="IPR025662">
    <property type="entry name" value="Sigma_54_int_dom_ATP-bd_1"/>
</dbReference>
<protein>
    <recommendedName>
        <fullName evidence="3">Dynein heavy chain, cytoplasmic</fullName>
    </recommendedName>
    <alternativeName>
        <fullName evidence="12">Dynein heavy chain, cytosolic</fullName>
    </alternativeName>
</protein>
<evidence type="ECO:0000256" key="9">
    <source>
        <dbReference type="ARBA" id="ARBA00023054"/>
    </source>
</evidence>
<evidence type="ECO:0000256" key="6">
    <source>
        <dbReference type="ARBA" id="ARBA00022741"/>
    </source>
</evidence>
<organism evidence="15 16">
    <name type="scientific">Candidozyma haemuli</name>
    <dbReference type="NCBI Taxonomy" id="45357"/>
    <lineage>
        <taxon>Eukaryota</taxon>
        <taxon>Fungi</taxon>
        <taxon>Dikarya</taxon>
        <taxon>Ascomycota</taxon>
        <taxon>Saccharomycotina</taxon>
        <taxon>Pichiomycetes</taxon>
        <taxon>Metschnikowiaceae</taxon>
        <taxon>Candidozyma</taxon>
    </lineage>
</organism>
<evidence type="ECO:0000256" key="13">
    <source>
        <dbReference type="SAM" id="Coils"/>
    </source>
</evidence>
<dbReference type="Pfam" id="PF18198">
    <property type="entry name" value="AAA_lid_11"/>
    <property type="match status" value="1"/>
</dbReference>
<dbReference type="CDD" id="cd00009">
    <property type="entry name" value="AAA"/>
    <property type="match status" value="1"/>
</dbReference>
<dbReference type="InterPro" id="IPR003593">
    <property type="entry name" value="AAA+_ATPase"/>
</dbReference>
<dbReference type="InterPro" id="IPR054354">
    <property type="entry name" value="DYNC2H1-like_lid"/>
</dbReference>
<evidence type="ECO:0000313" key="16">
    <source>
        <dbReference type="Proteomes" id="UP000825434"/>
    </source>
</evidence>
<sequence length="4153" mass="471478">MTDTKDESFDLLESVSSDSLLYFIKALISTPDSRAECADPSDIIEPTLSAYTSTDIQQALYVLVKSDGQFSVKSELVDVVSADTVSMTILLKHSGILRADVSLRSQINVISTPMNESYNSRSSHSPVLVRDLLTHVVAPYIDRLSSKDSESSASGSLTLAKKKLNELNATLSHIDSEIEVPNLLGHVPPAIMELLREPQNKDEMIVQDTTTLNELTQIANTWIRQVQSITKKAKSPSDSWSMADETRFWVSMESALMSLHQQLQQQEVENLIRILNASKRYQTTFVFQNNLQVTEKLQEVRQYNSFLKDLNLTELVTSKDSRDPIAEFDSNLSIIFSQLKRWKTSSSVPPPSIIQLTELALSDISVSLASMLSSLSIMAMPQEAFETTVNLKIRRVFQNIDGFIKSMTNILREFMRKGSVKFMVIKIEQTCINLIEQRVDDLVNLKSQHHTLVQGLLHCAADETLTSQLLDAYNKHIIAADYFDLSKDGLLIWAAQEDSYLGIHNKISQNLASSLNNRIDHCTSYSDYVSFFENIVKAGTDANILLPLIEDNHKIKFLTEASKSLQGLLMSSKHNIRLEPLRLQSKTPLDSIDTILLMVSLKHNVDNLIQTLSRSLGETWTLFAIGSQIQDLATSLREKLDVTKVFETWCQSVRAALTELNKVDNLLCLDEDLHLKKRVPLLSIPLQLFEVPRSISIFKNVGFNIPSDLVLEASRINNVGSIIFTLNEHIEALTQTMNSVCEFHGLEYVLESLKQDAFHKLLGISSLSWADLRSDANLLTEDTDFSKIDMTSMRLVHQFQESTHLLFDLQTCVDNFRRLMDEQYLPALKACEFESLQIQKCVDQIDIAAVPLMQKVSDASPFEESLRDILTESIVAKLEACLQQFSKGLNGDDLLLSKWKTYHVLRYEGGNFFLEPPLVSSKLSWISEVNNLQTIIGNVTFRDSNGSPQKVIASFSGSTRDYLWRTLSDIDDLFDLVDQRMEDWHVLGEALKSLSKQDPFQNLGIRKSLEKVSLMLRCGSQLENPKGLITLGGILDISYSMVRNQLLGQYETFKSSLLDNFMQNVAKHSRTYLTSMNDIERLLSFDPNWQQPFAAIVKYAIHLFSAEQLVAEGSQTKGLVAECQKILLQNNKQLSMIWIYPDHFENKLSNLQQLIQLRMQFVEENLDRFQASLATEVKSCNDKFETITSDWFNKRPITASMEPGHALSVLTKLTKKLKDLEDYQKQICIVAEKLQVTTPNASSMQSFQDEINDLVVVWKALQELWDSVDDIKAIRWAEANPRKVRQQLESLTSSTKGLPAMVRHYSAFSVVKNTIASYISELKMLSDLKSDALKPRHWKKILAVVGSPRTLSLENLKLSQMFELEFRLHESFIKTIVRQANDERIIEESLNKVEEELSTVAFETFDFHGKCRLVRNWDKLFDVCQASISTLSSMKNSVSYGEFEERRSALEGQLYELESIFDSWIEVQKHWAYLDGVFSTNPDIRSSLPTESTRFNNLSFEFMGLLKRISKMTMVFEVFSIKDLKNTLSKIKESLERTKKGLTNYLEKQRELFPRFYFLGNEDLLELIGGAGDFTRINKHIKQMFFGVELLIKDNDTQCIVEVVSPEGEKLKLANPISIFKVHELHELLGQLETQIRLSVALLILKAVDELKAVFQGSYDVKILADITRQYPAQVLVVAFNVMFTRMAEKATEYAPLCTLYEELLKDVASFSNSRLASHEAKKIESLIIELTHHREIARELDSKPLPQRISILNQVQCFRLNPKAASPLECLKISQGRFELPYGFEYQGVIERLAVTPLVDRCYLALTSALAQGLGGSPFGPAGTGKTESVKALGFSLGRMVKVFNCDDSFDFKSMERILLGLCKVGCWGCFDEFNRLDSANLSALASQIEGIQQGLNNRSKQVAVSGASFSIHPNTGLFVTMNPGYAGRNELPENMKRLFRSVSMEKPDLELIIDVILTSHKLIHTKTLSKKIVHFFKGLSEAVSDQRHYDFGLRAIKSILRMCGSKRFNSDSSENQSVHDDPELLKELEILKASLEESILPKLVPQDVTVFYDLMSKIFEGVKVKRFEFEKLHRSIVTSAIEVGLNFSDEMLRKCSQIVQISKTHHGIILVGESGSGKTTMLRQVIHALSLSEAVTHKTLVLDCKVLTKEQIFGSLDAITREWTDGILTSHLRAINQNLRGEKSQRLWVVFDGDIDPKWAENLNSVLDDNKILTLPNGERLELPDNVRIIFEVDNLTHATLATITRCGMIWFDRSLIKAELVWEKFLFKLRQNSLETQSSQDLEGFEMEKIQLQQHIAEIACTLGEELFDQVYEISLNFDHIMKHSSQRALNSFFTFFETQISKLVTFKIKNPAHTWESLNKFVMSAILHSLVWGYSGDSPVEQRNAFASQLASMDLFELLAVPENITEYFISPIDFEWSPWSQHIESVELEPQHVMDSNTIVPTVDILVHEDIINSLMNKHTPLLLCGPPGSGKTMTFLQALRNSPSLDLVSLNFSKDTTPESLISSLEQHCRYKRSNEGLTLSPNVSGKWTVVFCDEINLPSMDEYGCQRVIALIRLMVERQGFWSSRHKTWVTLENIQFVGACNDPNDPGRHQLAERFLRHVCVVMVDYPGKNSMAQIYENFNHAALKCAPDLRGFGKPLTSAMLDVYFGSKEKLTRAIRSHYVYSPRELTRWCRGILETILQSTYDDLPGLLRLWFHEGLRLFFDRLCGEEEKEWTKQLLLEAAAKHFPHTDLKSAFQEPILYSNWLSSAYEPVSMDELASFVRERCRVFSEEELETALVPFEDMLDHILRIDRVLRQHQGHMILVGPSSSGKSTLTKFVAWMNGIKVVQMRVHRGYSIQDFQKKLRQVLFACLKGEKLCFLIDESSLLETAFIERMNTLLANSEVPGLFEGDDYTSLMKECAIESTAQGLLLDSEDELYAWFTEQVSTNLHVVFTLSDVGHGDKMQVNSSPALFNRCVLNWMGDWTRRSLEEIASVKLQDIALDSSTYEPPSDDETADQTLRGAMISVCVSIHLSNDAYPNQFMRFLQLTIDLYNQKDSELNVNQRHILVGLDKLRETVLEVTEMKQVLSKKQESLHAKEIDAKNMLDKMIVNQNEAERKREFSVATQEELEKNEIQINKRREVVMQELELAEPAVLEAQRGVQNIKKQHLTEMRSMSNPPAAVKMAMESVCILLGYDVKTWRDVQLVVRKDDFITSIVSYDSETQLTPESSEFMERTYLSRSDFNFETVNRASKACGPLLQWVIAQLRYYSILEKVMPLKEEVAYLQGAAKKSKAQLIAIADMIRELEEKIVEYKTSYSDIIREAERLKVEMETIERKVSRSEELIQNLTSERRRWESNVKICDEERSRIAGNSILSAAFATYSGRYEQSKRDALLTNWKQSLMKLHIPFDKYHSPITNLATSEQAADWMHRGLPKDELYEQNFAIKEWAEFVLVTNTVEDVLKALTFSTSAKSVERTSFLDASFMRDTENAMRFGGTILISHAELYDPVMDPIIRKEITHIGGRRLVQLENREVDISPEFKLILVSNDPSASIPSSFLSRVNVLNFMITTSNVQRQTLNLCLKRVQPDLYQKHEEITLLQGDYLARGHALRQKLLDTLNNVAGTILDNDEATETLSSIQSQSRELDKKFGELNGTMMEVEKVRVAYLDIAEHLGKVHQILSVLSSKSKIYNFSFNTLVAILQTILDRQGKSENLVALRLQFYCDVFATAAPALRNMDRISLALALVVGYFEVSEGYSTSQGMLAIIGMVGTNPTSAQLAKLMKDYFSLEIGDESKTGQWNDVLNEADSPAIVSIKPLVLKLIGSEMTWFDAMETATNSVFGTPLSQTKIFGLSDWKKFQKSIFLIAESDHIDSTPQIERQAVQHNCNLKVIAMGTADGLNTAYKEVEKALISGSWVVLQNVQLSGAWLNELDQLLDKRKAHDSFALFMTCSLSATNIPSALLSKANVLTHEETPTFKAILLESFSYLWKQQVCLLPAAKTICFLISWYHAVIQENLKFVPNAFAKKYDISEVDLNSTALYLRKIFDSLDGKSVIRTEELPWDEISSILGQVLYGGKVSIEKDAAFCKELAMQLFNPKCCDDDYNLPHTQLKIPFDDEFEVYAKWIEDLPENIPHEWIGLDSGAMAETLANEAALICKTVITITK</sequence>
<keyword evidence="11" id="KW-0206">Cytoskeleton</keyword>
<dbReference type="Gene3D" id="3.40.50.300">
    <property type="entry name" value="P-loop containing nucleotide triphosphate hydrolases"/>
    <property type="match status" value="5"/>
</dbReference>
<dbReference type="Gene3D" id="1.20.920.20">
    <property type="match status" value="1"/>
</dbReference>
<accession>A0ABX8I1V1</accession>
<keyword evidence="4" id="KW-0963">Cytoplasm</keyword>
<dbReference type="InterPro" id="IPR026983">
    <property type="entry name" value="DHC"/>
</dbReference>
<evidence type="ECO:0000256" key="4">
    <source>
        <dbReference type="ARBA" id="ARBA00022490"/>
    </source>
</evidence>
<dbReference type="Pfam" id="PF03028">
    <property type="entry name" value="Dynein_heavy"/>
    <property type="match status" value="1"/>
</dbReference>
<dbReference type="Gene3D" id="6.10.140.1060">
    <property type="match status" value="1"/>
</dbReference>
<dbReference type="InterPro" id="IPR035706">
    <property type="entry name" value="AAA_9"/>
</dbReference>
<dbReference type="Gene3D" id="1.20.140.100">
    <property type="entry name" value="Dynein heavy chain, N-terminal domain 2"/>
    <property type="match status" value="1"/>
</dbReference>
<feature type="coiled-coil region" evidence="13">
    <location>
        <begin position="1521"/>
        <end position="1552"/>
    </location>
</feature>
<evidence type="ECO:0000313" key="15">
    <source>
        <dbReference type="EMBL" id="QWU87199.1"/>
    </source>
</evidence>
<dbReference type="PANTHER" id="PTHR45703:SF36">
    <property type="entry name" value="DYNEIN HEAVY CHAIN, CYTOPLASMIC"/>
    <property type="match status" value="1"/>
</dbReference>
<dbReference type="InterPro" id="IPR013594">
    <property type="entry name" value="Dynein_heavy_tail"/>
</dbReference>
<keyword evidence="10" id="KW-0505">Motor protein</keyword>
<dbReference type="PROSITE" id="PS00675">
    <property type="entry name" value="SIGMA54_INTERACT_1"/>
    <property type="match status" value="1"/>
</dbReference>
<dbReference type="Gene3D" id="1.10.287.2620">
    <property type="match status" value="1"/>
</dbReference>
<dbReference type="Pfam" id="PF22597">
    <property type="entry name" value="DYN_lid"/>
    <property type="match status" value="1"/>
</dbReference>
<keyword evidence="16" id="KW-1185">Reference proteome</keyword>
<dbReference type="Gene3D" id="1.20.58.1120">
    <property type="match status" value="1"/>
</dbReference>
<dbReference type="InterPro" id="IPR004273">
    <property type="entry name" value="Dynein_heavy_D6_P-loop"/>
</dbReference>
<keyword evidence="7" id="KW-0067">ATP-binding</keyword>
<dbReference type="InterPro" id="IPR024317">
    <property type="entry name" value="Dynein_heavy_chain_D4_dom"/>
</dbReference>
<evidence type="ECO:0000256" key="10">
    <source>
        <dbReference type="ARBA" id="ARBA00023175"/>
    </source>
</evidence>
<dbReference type="InterPro" id="IPR042222">
    <property type="entry name" value="Dynein_2_N"/>
</dbReference>
<dbReference type="SMART" id="SM00382">
    <property type="entry name" value="AAA"/>
    <property type="match status" value="4"/>
</dbReference>
<dbReference type="Pfam" id="PF12781">
    <property type="entry name" value="AAA_9"/>
    <property type="match status" value="1"/>
</dbReference>
<dbReference type="InterPro" id="IPR042219">
    <property type="entry name" value="AAA_lid_11_sf"/>
</dbReference>
<feature type="coiled-coil region" evidence="13">
    <location>
        <begin position="3278"/>
        <end position="3354"/>
    </location>
</feature>
<gene>
    <name evidence="15" type="ORF">CA3LBN_001464</name>
</gene>
<feature type="domain" description="AAA+ ATPase" evidence="14">
    <location>
        <begin position="2106"/>
        <end position="2258"/>
    </location>
</feature>
<reference evidence="15 16" key="1">
    <citation type="submission" date="2021-06" db="EMBL/GenBank/DDBJ databases">
        <title>Candida outbreak in Lebanon.</title>
        <authorList>
            <person name="Finianos M."/>
        </authorList>
    </citation>
    <scope>NUCLEOTIDE SEQUENCE [LARGE SCALE GENOMIC DNA]</scope>
    <source>
        <strain evidence="15">CA3LBN</strain>
    </source>
</reference>
<dbReference type="Pfam" id="PF12777">
    <property type="entry name" value="MT"/>
    <property type="match status" value="1"/>
</dbReference>
<dbReference type="Gene3D" id="3.20.180.20">
    <property type="entry name" value="Dynein heavy chain, N-terminal domain 2"/>
    <property type="match status" value="1"/>
</dbReference>
<dbReference type="InterPro" id="IPR042228">
    <property type="entry name" value="Dynein_linker_3"/>
</dbReference>
<keyword evidence="5" id="KW-0493">Microtubule</keyword>
<dbReference type="InterPro" id="IPR043157">
    <property type="entry name" value="Dynein_AAA1S"/>
</dbReference>
<keyword evidence="8" id="KW-0243">Dynein</keyword>
<evidence type="ECO:0000256" key="1">
    <source>
        <dbReference type="ARBA" id="ARBA00004245"/>
    </source>
</evidence>
<evidence type="ECO:0000256" key="5">
    <source>
        <dbReference type="ARBA" id="ARBA00022701"/>
    </source>
</evidence>
<evidence type="ECO:0000256" key="7">
    <source>
        <dbReference type="ARBA" id="ARBA00022840"/>
    </source>
</evidence>
<dbReference type="Pfam" id="PF12780">
    <property type="entry name" value="AAA_8"/>
    <property type="match status" value="1"/>
</dbReference>
<keyword evidence="9 13" id="KW-0175">Coiled coil</keyword>
<dbReference type="Pfam" id="PF08393">
    <property type="entry name" value="DHC_N2"/>
    <property type="match status" value="1"/>
</dbReference>
<dbReference type="Gene3D" id="1.10.472.130">
    <property type="match status" value="1"/>
</dbReference>
<feature type="domain" description="AAA+ ATPase" evidence="14">
    <location>
        <begin position="2805"/>
        <end position="2970"/>
    </location>
</feature>
<dbReference type="InterPro" id="IPR013602">
    <property type="entry name" value="Dynein_heavy_linker"/>
</dbReference>
<dbReference type="EMBL" id="CP076662">
    <property type="protein sequence ID" value="QWU87199.1"/>
    <property type="molecule type" value="Genomic_DNA"/>
</dbReference>
<evidence type="ECO:0000256" key="8">
    <source>
        <dbReference type="ARBA" id="ARBA00023017"/>
    </source>
</evidence>
<dbReference type="Pfam" id="PF12775">
    <property type="entry name" value="AAA_7"/>
    <property type="match status" value="1"/>
</dbReference>
<dbReference type="InterPro" id="IPR041658">
    <property type="entry name" value="AAA_lid_11"/>
</dbReference>
<dbReference type="InterPro" id="IPR027417">
    <property type="entry name" value="P-loop_NTPase"/>
</dbReference>
<evidence type="ECO:0000256" key="11">
    <source>
        <dbReference type="ARBA" id="ARBA00023212"/>
    </source>
</evidence>
<dbReference type="InterPro" id="IPR024743">
    <property type="entry name" value="Dynein_HC_stalk"/>
</dbReference>
<dbReference type="Gene3D" id="1.20.920.30">
    <property type="match status" value="1"/>
</dbReference>
<comment type="subunit">
    <text evidence="2">Consists of at least two heavy chains and a number of intermediate and light chains.</text>
</comment>
<feature type="domain" description="AAA+ ATPase" evidence="14">
    <location>
        <begin position="2463"/>
        <end position="2613"/>
    </location>
</feature>
<evidence type="ECO:0000256" key="2">
    <source>
        <dbReference type="ARBA" id="ARBA00011655"/>
    </source>
</evidence>
<dbReference type="Gene3D" id="1.10.8.720">
    <property type="entry name" value="Region D6 of dynein motor"/>
    <property type="match status" value="1"/>
</dbReference>
<evidence type="ECO:0000256" key="12">
    <source>
        <dbReference type="ARBA" id="ARBA00033439"/>
    </source>
</evidence>
<dbReference type="Proteomes" id="UP000825434">
    <property type="component" value="Chromosome 2"/>
</dbReference>
<dbReference type="Pfam" id="PF12774">
    <property type="entry name" value="AAA_6"/>
    <property type="match status" value="1"/>
</dbReference>
<dbReference type="InterPro" id="IPR041466">
    <property type="entry name" value="Dynein_AAA5_ext"/>
</dbReference>